<feature type="domain" description="C2H2-type" evidence="11">
    <location>
        <begin position="10"/>
        <end position="37"/>
    </location>
</feature>
<dbReference type="PROSITE" id="PS00028">
    <property type="entry name" value="ZINC_FINGER_C2H2_1"/>
    <property type="match status" value="3"/>
</dbReference>
<dbReference type="GO" id="GO:0005634">
    <property type="term" value="C:nucleus"/>
    <property type="evidence" value="ECO:0007669"/>
    <property type="project" value="UniProtKB-SubCell"/>
</dbReference>
<keyword evidence="3" id="KW-0677">Repeat</keyword>
<keyword evidence="8" id="KW-0804">Transcription</keyword>
<dbReference type="FunFam" id="3.30.160.60:FF:000450">
    <property type="entry name" value="PR domain zinc finger protein 14"/>
    <property type="match status" value="1"/>
</dbReference>
<dbReference type="Gene3D" id="3.30.160.60">
    <property type="entry name" value="Classic Zinc Finger"/>
    <property type="match status" value="3"/>
</dbReference>
<evidence type="ECO:0000256" key="2">
    <source>
        <dbReference type="ARBA" id="ARBA00022723"/>
    </source>
</evidence>
<reference evidence="13" key="1">
    <citation type="submission" date="2025-08" db="UniProtKB">
        <authorList>
            <consortium name="RefSeq"/>
        </authorList>
    </citation>
    <scope>IDENTIFICATION</scope>
    <source>
        <strain evidence="13">Quisiro</strain>
    </source>
</reference>
<feature type="domain" description="C2H2-type" evidence="11">
    <location>
        <begin position="38"/>
        <end position="66"/>
    </location>
</feature>
<evidence type="ECO:0000256" key="7">
    <source>
        <dbReference type="ARBA" id="ARBA00023125"/>
    </source>
</evidence>
<comment type="subcellular location">
    <subcellularLocation>
        <location evidence="1">Nucleus</location>
    </subcellularLocation>
</comment>
<keyword evidence="2" id="KW-0479">Metal-binding</keyword>
<dbReference type="GO" id="GO:0008270">
    <property type="term" value="F:zinc ion binding"/>
    <property type="evidence" value="ECO:0007669"/>
    <property type="project" value="UniProtKB-KW"/>
</dbReference>
<gene>
    <name evidence="13" type="primary">prdm14</name>
</gene>
<dbReference type="SUPFAM" id="SSF57667">
    <property type="entry name" value="beta-beta-alpha zinc fingers"/>
    <property type="match status" value="2"/>
</dbReference>
<keyword evidence="9" id="KW-0539">Nucleus</keyword>
<evidence type="ECO:0000313" key="12">
    <source>
        <dbReference type="Proteomes" id="UP000192220"/>
    </source>
</evidence>
<protein>
    <submittedName>
        <fullName evidence="13">PR domain zinc finger protein 14</fullName>
    </submittedName>
</protein>
<dbReference type="STRING" id="52670.A0A2I4AQJ2"/>
<evidence type="ECO:0000256" key="6">
    <source>
        <dbReference type="ARBA" id="ARBA00023015"/>
    </source>
</evidence>
<sequence>MRVHSGERPYKCVYCNKAFTASSILRTHIRQHSGERPFKCKHCGKAFASHAAHDSHVRRTHARDKPHPCGLCGASFQDEQELQYHGQIHKKRQMETTAGLSPPAAGLEEDSMFQMKELHKLQKNPEQSFSCPGLTVLNSEYRPWN</sequence>
<evidence type="ECO:0000256" key="10">
    <source>
        <dbReference type="PROSITE-ProRule" id="PRU00042"/>
    </source>
</evidence>
<evidence type="ECO:0000256" key="4">
    <source>
        <dbReference type="ARBA" id="ARBA00022771"/>
    </source>
</evidence>
<accession>A0A2I4AQJ2</accession>
<dbReference type="InterPro" id="IPR050331">
    <property type="entry name" value="Zinc_finger"/>
</dbReference>
<dbReference type="RefSeq" id="XP_013857764.1">
    <property type="nucleotide sequence ID" value="XM_014002310.1"/>
</dbReference>
<keyword evidence="5" id="KW-0862">Zinc</keyword>
<evidence type="ECO:0000256" key="5">
    <source>
        <dbReference type="ARBA" id="ARBA00022833"/>
    </source>
</evidence>
<dbReference type="PANTHER" id="PTHR16515">
    <property type="entry name" value="PR DOMAIN ZINC FINGER PROTEIN"/>
    <property type="match status" value="1"/>
</dbReference>
<dbReference type="OrthoDB" id="3565419at2759"/>
<dbReference type="GeneID" id="106513470"/>
<dbReference type="SMART" id="SM00355">
    <property type="entry name" value="ZnF_C2H2"/>
    <property type="match status" value="3"/>
</dbReference>
<keyword evidence="7" id="KW-0238">DNA-binding</keyword>
<name>A0A2I4AQJ2_AUSLI</name>
<evidence type="ECO:0000256" key="1">
    <source>
        <dbReference type="ARBA" id="ARBA00004123"/>
    </source>
</evidence>
<feature type="domain" description="C2H2-type" evidence="11">
    <location>
        <begin position="67"/>
        <end position="94"/>
    </location>
</feature>
<dbReference type="AlphaFoldDB" id="A0A2I4AQJ2"/>
<keyword evidence="6" id="KW-0805">Transcription regulation</keyword>
<dbReference type="GO" id="GO:0000977">
    <property type="term" value="F:RNA polymerase II transcription regulatory region sequence-specific DNA binding"/>
    <property type="evidence" value="ECO:0007669"/>
    <property type="project" value="TreeGrafter"/>
</dbReference>
<keyword evidence="4 10" id="KW-0863">Zinc-finger</keyword>
<dbReference type="InterPro" id="IPR036236">
    <property type="entry name" value="Znf_C2H2_sf"/>
</dbReference>
<dbReference type="KEGG" id="alim:106513470"/>
<organism evidence="12 13">
    <name type="scientific">Austrofundulus limnaeus</name>
    <name type="common">Annual killifish</name>
    <dbReference type="NCBI Taxonomy" id="52670"/>
    <lineage>
        <taxon>Eukaryota</taxon>
        <taxon>Metazoa</taxon>
        <taxon>Chordata</taxon>
        <taxon>Craniata</taxon>
        <taxon>Vertebrata</taxon>
        <taxon>Euteleostomi</taxon>
        <taxon>Actinopterygii</taxon>
        <taxon>Neopterygii</taxon>
        <taxon>Teleostei</taxon>
        <taxon>Neoteleostei</taxon>
        <taxon>Acanthomorphata</taxon>
        <taxon>Ovalentaria</taxon>
        <taxon>Atherinomorphae</taxon>
        <taxon>Cyprinodontiformes</taxon>
        <taxon>Rivulidae</taxon>
        <taxon>Austrofundulus</taxon>
    </lineage>
</organism>
<dbReference type="InParanoid" id="A0A2I4AQJ2"/>
<evidence type="ECO:0000256" key="3">
    <source>
        <dbReference type="ARBA" id="ARBA00022737"/>
    </source>
</evidence>
<dbReference type="CTD" id="63978"/>
<proteinExistence type="predicted"/>
<dbReference type="PANTHER" id="PTHR16515:SF19">
    <property type="entry name" value="PR DOMAIN ZINC FINGER PROTEIN 14"/>
    <property type="match status" value="1"/>
</dbReference>
<dbReference type="FunFam" id="3.30.160.60:FF:000905">
    <property type="entry name" value="PR domain containing 14"/>
    <property type="match status" value="1"/>
</dbReference>
<dbReference type="Proteomes" id="UP000192220">
    <property type="component" value="Unplaced"/>
</dbReference>
<evidence type="ECO:0000259" key="11">
    <source>
        <dbReference type="PROSITE" id="PS50157"/>
    </source>
</evidence>
<dbReference type="Pfam" id="PF00096">
    <property type="entry name" value="zf-C2H2"/>
    <property type="match status" value="1"/>
</dbReference>
<evidence type="ECO:0000256" key="8">
    <source>
        <dbReference type="ARBA" id="ARBA00023163"/>
    </source>
</evidence>
<dbReference type="PROSITE" id="PS50157">
    <property type="entry name" value="ZINC_FINGER_C2H2_2"/>
    <property type="match status" value="3"/>
</dbReference>
<evidence type="ECO:0000256" key="9">
    <source>
        <dbReference type="ARBA" id="ARBA00023242"/>
    </source>
</evidence>
<dbReference type="InterPro" id="IPR013087">
    <property type="entry name" value="Znf_C2H2_type"/>
</dbReference>
<dbReference type="GO" id="GO:0006357">
    <property type="term" value="P:regulation of transcription by RNA polymerase II"/>
    <property type="evidence" value="ECO:0007669"/>
    <property type="project" value="TreeGrafter"/>
</dbReference>
<evidence type="ECO:0000313" key="13">
    <source>
        <dbReference type="RefSeq" id="XP_013857764.1"/>
    </source>
</evidence>
<keyword evidence="12" id="KW-1185">Reference proteome</keyword>